<feature type="domain" description="Luciferase-like" evidence="5">
    <location>
        <begin position="26"/>
        <end position="304"/>
    </location>
</feature>
<keyword evidence="4" id="KW-0503">Monooxygenase</keyword>
<dbReference type="EMBL" id="CP073721">
    <property type="protein sequence ID" value="UWZ39424.1"/>
    <property type="molecule type" value="Genomic_DNA"/>
</dbReference>
<keyword evidence="2" id="KW-0288">FMN</keyword>
<protein>
    <submittedName>
        <fullName evidence="6">LLM class flavin-dependent oxidoreductase</fullName>
    </submittedName>
</protein>
<keyword evidence="1" id="KW-0285">Flavoprotein</keyword>
<evidence type="ECO:0000256" key="3">
    <source>
        <dbReference type="ARBA" id="ARBA00023002"/>
    </source>
</evidence>
<dbReference type="InterPro" id="IPR011251">
    <property type="entry name" value="Luciferase-like_dom"/>
</dbReference>
<gene>
    <name evidence="6" type="ORF">Drose_14985</name>
</gene>
<dbReference type="Proteomes" id="UP001058271">
    <property type="component" value="Chromosome"/>
</dbReference>
<keyword evidence="3" id="KW-0560">Oxidoreductase</keyword>
<organism evidence="6 7">
    <name type="scientific">Dactylosporangium roseum</name>
    <dbReference type="NCBI Taxonomy" id="47989"/>
    <lineage>
        <taxon>Bacteria</taxon>
        <taxon>Bacillati</taxon>
        <taxon>Actinomycetota</taxon>
        <taxon>Actinomycetes</taxon>
        <taxon>Micromonosporales</taxon>
        <taxon>Micromonosporaceae</taxon>
        <taxon>Dactylosporangium</taxon>
    </lineage>
</organism>
<keyword evidence="7" id="KW-1185">Reference proteome</keyword>
<evidence type="ECO:0000313" key="6">
    <source>
        <dbReference type="EMBL" id="UWZ39424.1"/>
    </source>
</evidence>
<proteinExistence type="predicted"/>
<name>A0ABY5ZCP3_9ACTN</name>
<evidence type="ECO:0000259" key="5">
    <source>
        <dbReference type="Pfam" id="PF00296"/>
    </source>
</evidence>
<dbReference type="InterPro" id="IPR050172">
    <property type="entry name" value="SsuD_RutA_monooxygenase"/>
</dbReference>
<reference evidence="6" key="1">
    <citation type="submission" date="2021-04" db="EMBL/GenBank/DDBJ databases">
        <title>Biosynthetic gene clusters of Dactylosporangioum roseum.</title>
        <authorList>
            <person name="Hartkoorn R.C."/>
            <person name="Beaudoing E."/>
            <person name="Hot D."/>
            <person name="Moureu S."/>
        </authorList>
    </citation>
    <scope>NUCLEOTIDE SEQUENCE</scope>
    <source>
        <strain evidence="6">NRRL B-16295</strain>
    </source>
</reference>
<dbReference type="PANTHER" id="PTHR42847:SF4">
    <property type="entry name" value="ALKANESULFONATE MONOOXYGENASE-RELATED"/>
    <property type="match status" value="1"/>
</dbReference>
<dbReference type="Pfam" id="PF00296">
    <property type="entry name" value="Bac_luciferase"/>
    <property type="match status" value="1"/>
</dbReference>
<evidence type="ECO:0000256" key="1">
    <source>
        <dbReference type="ARBA" id="ARBA00022630"/>
    </source>
</evidence>
<accession>A0ABY5ZCP3</accession>
<evidence type="ECO:0000313" key="7">
    <source>
        <dbReference type="Proteomes" id="UP001058271"/>
    </source>
</evidence>
<evidence type="ECO:0000256" key="4">
    <source>
        <dbReference type="ARBA" id="ARBA00023033"/>
    </source>
</evidence>
<dbReference type="SUPFAM" id="SSF51679">
    <property type="entry name" value="Bacterial luciferase-like"/>
    <property type="match status" value="1"/>
</dbReference>
<dbReference type="Gene3D" id="3.20.20.30">
    <property type="entry name" value="Luciferase-like domain"/>
    <property type="match status" value="1"/>
</dbReference>
<dbReference type="RefSeq" id="WP_260728829.1">
    <property type="nucleotide sequence ID" value="NZ_BAAABS010000089.1"/>
</dbReference>
<dbReference type="InterPro" id="IPR036661">
    <property type="entry name" value="Luciferase-like_sf"/>
</dbReference>
<sequence>MSGFLEVYSTCPPAGLSLARPGYGGDIDAVAEWAEAAGLRGLLVFTDNQSIDPWAAAQLIVLRTERLIPLVAVQPLYMHPYTAARMVSTIACLYGRRVDLNLVAGSFRPHLRALGDTHEHDERYDRLVAYGEIMAALLRGDRPVSRHSGDYRIVQATLHPPLPPGLEPKVFVAGSSPKAADAAAALGAVRLTYPKAPAEYDAADTDLRGTGIRLGIIARADAAEAWRVARQRYPADPLNARYHAFTAPSFDADWHRGRREQPDLPGEVYWLHPFRVAKEFCPFLVGSYAQVGEVLAHYLRMGATTLILSTPLREDDLHHAAEALRHAGQAHAGHTLTERTPS</sequence>
<dbReference type="PANTHER" id="PTHR42847">
    <property type="entry name" value="ALKANESULFONATE MONOOXYGENASE"/>
    <property type="match status" value="1"/>
</dbReference>
<evidence type="ECO:0000256" key="2">
    <source>
        <dbReference type="ARBA" id="ARBA00022643"/>
    </source>
</evidence>